<feature type="domain" description="Cytochrome c" evidence="4">
    <location>
        <begin position="139"/>
        <end position="231"/>
    </location>
</feature>
<dbReference type="GO" id="GO:0020037">
    <property type="term" value="F:heme binding"/>
    <property type="evidence" value="ECO:0007669"/>
    <property type="project" value="InterPro"/>
</dbReference>
<dbReference type="GO" id="GO:0004130">
    <property type="term" value="F:cytochrome-c peroxidase activity"/>
    <property type="evidence" value="ECO:0007669"/>
    <property type="project" value="TreeGrafter"/>
</dbReference>
<name>A0A3B0XUH3_9ZZZZ</name>
<proteinExistence type="predicted"/>
<organism evidence="5">
    <name type="scientific">hydrothermal vent metagenome</name>
    <dbReference type="NCBI Taxonomy" id="652676"/>
    <lineage>
        <taxon>unclassified sequences</taxon>
        <taxon>metagenomes</taxon>
        <taxon>ecological metagenomes</taxon>
    </lineage>
</organism>
<dbReference type="GO" id="GO:0009055">
    <property type="term" value="F:electron transfer activity"/>
    <property type="evidence" value="ECO:0007669"/>
    <property type="project" value="InterPro"/>
</dbReference>
<dbReference type="AlphaFoldDB" id="A0A3B0XUH3"/>
<dbReference type="PANTHER" id="PTHR30600:SF9">
    <property type="entry name" value="BLR7738 PROTEIN"/>
    <property type="match status" value="1"/>
</dbReference>
<keyword evidence="1" id="KW-0349">Heme</keyword>
<dbReference type="InterPro" id="IPR036909">
    <property type="entry name" value="Cyt_c-like_dom_sf"/>
</dbReference>
<dbReference type="PROSITE" id="PS51007">
    <property type="entry name" value="CYTC"/>
    <property type="match status" value="2"/>
</dbReference>
<accession>A0A3B0XUH3</accession>
<dbReference type="EMBL" id="UOFJ01000296">
    <property type="protein sequence ID" value="VAW67833.1"/>
    <property type="molecule type" value="Genomic_DNA"/>
</dbReference>
<dbReference type="InterPro" id="IPR051395">
    <property type="entry name" value="Cytochrome_c_Peroxidase/MauG"/>
</dbReference>
<evidence type="ECO:0000313" key="5">
    <source>
        <dbReference type="EMBL" id="VAW67833.1"/>
    </source>
</evidence>
<dbReference type="Gene3D" id="1.10.760.10">
    <property type="entry name" value="Cytochrome c-like domain"/>
    <property type="match status" value="1"/>
</dbReference>
<evidence type="ECO:0000256" key="3">
    <source>
        <dbReference type="ARBA" id="ARBA00023004"/>
    </source>
</evidence>
<dbReference type="Pfam" id="PF21419">
    <property type="entry name" value="RoxA-like_Cyt-c"/>
    <property type="match status" value="1"/>
</dbReference>
<evidence type="ECO:0000256" key="1">
    <source>
        <dbReference type="ARBA" id="ARBA00022617"/>
    </source>
</evidence>
<reference evidence="5" key="1">
    <citation type="submission" date="2018-06" db="EMBL/GenBank/DDBJ databases">
        <authorList>
            <person name="Zhirakovskaya E."/>
        </authorList>
    </citation>
    <scope>NUCLEOTIDE SEQUENCE</scope>
</reference>
<dbReference type="NCBIfam" id="NF040606">
    <property type="entry name" value="CytoC_perox"/>
    <property type="match status" value="1"/>
</dbReference>
<dbReference type="InterPro" id="IPR047758">
    <property type="entry name" value="CytoC_perox"/>
</dbReference>
<keyword evidence="3" id="KW-0408">Iron</keyword>
<evidence type="ECO:0000256" key="2">
    <source>
        <dbReference type="ARBA" id="ARBA00022723"/>
    </source>
</evidence>
<protein>
    <recommendedName>
        <fullName evidence="4">Cytochrome c domain-containing protein</fullName>
    </recommendedName>
</protein>
<feature type="domain" description="Cytochrome c" evidence="4">
    <location>
        <begin position="447"/>
        <end position="597"/>
    </location>
</feature>
<gene>
    <name evidence="5" type="ORF">MNBD_GAMMA10-3313</name>
</gene>
<dbReference type="SUPFAM" id="SSF46626">
    <property type="entry name" value="Cytochrome c"/>
    <property type="match status" value="1"/>
</dbReference>
<sequence length="707" mass="78623">MPLKYVRKFFGACINYRKYIYRALGGFVALSFMSLAAGKIYQSWDDDKDRGAIAIVNGEFGESYSTPVYLDQGWSPADSLWFYNTTQGSGLIPYDFFLALELADSTELFSSNKNIDKYRYLPQKQTFLNPDALPVGFTRDEYQGKSYIGYTCAACHTGQVNFEGQAIRIDGGPAMADMVGFLKNLEQSMQSVLRSEEKTERFVSAIIEKGNDYSSADEILNDLKKWTNKIELYNGVNHSHIEYGYARLDAFGRIYNRVLEHVLNKPQVRQLLLGVLTGDGKAVLTKSEVELVLEGLSETVVGSDGFALIIHRLKLTDPGYPGLRLKNMLRVRDAIFNEPDAPVSYPFLWGIAQSDYVQWNGLAANAGVGPIGRNAGEVIGVFGILDWTAGTEKFNLASLISGQTKGQPHIDFKSSINLVNLQRLENHLKKLKSPEWPEHILPKILTEKSARGKLIYARYCQSCHEVVDRGNPGRKIIGKMANIKMIGTDPAMVNNAVGYIGKSGNFKHTYQDIDGIGSVIMQENAPVVQILTAATKGVVATPDADKFFIRRWADWVYTLGMTFFNNDIKASIKAGNYVPDSTDQPYASLASYKARSLNGIWATAPYLHNGSVPTLYDLLLPTKRDGDPESGEYRPDDFVLGSREFDPVKVGVKSAGYDGSRFLTTRVGDKNIGHEYASGRSAQNDGTVLRALTKDERWDLIEFLKTL</sequence>
<dbReference type="PANTHER" id="PTHR30600">
    <property type="entry name" value="CYTOCHROME C PEROXIDASE-RELATED"/>
    <property type="match status" value="1"/>
</dbReference>
<evidence type="ECO:0000259" key="4">
    <source>
        <dbReference type="PROSITE" id="PS51007"/>
    </source>
</evidence>
<dbReference type="GO" id="GO:0046872">
    <property type="term" value="F:metal ion binding"/>
    <property type="evidence" value="ECO:0007669"/>
    <property type="project" value="UniProtKB-KW"/>
</dbReference>
<dbReference type="InterPro" id="IPR009056">
    <property type="entry name" value="Cyt_c-like_dom"/>
</dbReference>
<keyword evidence="2" id="KW-0479">Metal-binding</keyword>